<feature type="transmembrane region" description="Helical" evidence="1">
    <location>
        <begin position="521"/>
        <end position="542"/>
    </location>
</feature>
<feature type="transmembrane region" description="Helical" evidence="1">
    <location>
        <begin position="364"/>
        <end position="387"/>
    </location>
</feature>
<keyword evidence="4" id="KW-1185">Reference proteome</keyword>
<dbReference type="InterPro" id="IPR046623">
    <property type="entry name" value="DUF6536"/>
</dbReference>
<feature type="transmembrane region" description="Helical" evidence="1">
    <location>
        <begin position="54"/>
        <end position="78"/>
    </location>
</feature>
<feature type="transmembrane region" description="Helical" evidence="1">
    <location>
        <begin position="161"/>
        <end position="178"/>
    </location>
</feature>
<dbReference type="PANTHER" id="PTHR35395">
    <property type="entry name" value="DUF6536 DOMAIN-CONTAINING PROTEIN"/>
    <property type="match status" value="1"/>
</dbReference>
<sequence>MPEIEASRTLLSSWDPENEAKDHWTSQVRSQYSTASTRYFAWQKRYTTGWRSTVAINAGSAVVVLLINVVFTIGVALGPRFLDWQGTLYEGKCSTSRSIGTLMHIMVNVLGTVLLSGSNFVMQVLSAPTRSEVDAAHARSIWLDIGIPSTRNLKYISKERVLLWSCLAFSSLPLHLFYNSAIFSSVAVSAYPVILVDESFLGNASLNNSRLHGLFEVADWDSDEGKYERALVHDMQVYAVADKLDRLDNKACIDAWTKGYQTVYSSLLLVSKNSSVSDGDDPVLEMDWDYPMTRHLFKGWEYDPFQWICQADRPESVDDYQVATPCMGKELNRVTDNPSEWVVWRYEVSHCLSKSAPRHCKICISLPLMLVVIAMNVVKAAIMIGVARRTRNGPLLTIGDAISTYLEDSDPYTKGLSASGKSYFVNHSKQEHPWHTSAYQLTLKRQRWFTAVSRKRWIFCIALYVSAIGLCIFLFIYGMRQIPSLRFGTLWSNGLGSPDPRTFIAYPGDMDDNVKQGTPGFLFQVLVANSPQVILSLIYFSYNGCSPA</sequence>
<reference evidence="3" key="1">
    <citation type="journal article" date="2020" name="Stud. Mycol.">
        <title>101 Dothideomycetes genomes: a test case for predicting lifestyles and emergence of pathogens.</title>
        <authorList>
            <person name="Haridas S."/>
            <person name="Albert R."/>
            <person name="Binder M."/>
            <person name="Bloem J."/>
            <person name="Labutti K."/>
            <person name="Salamov A."/>
            <person name="Andreopoulos B."/>
            <person name="Baker S."/>
            <person name="Barry K."/>
            <person name="Bills G."/>
            <person name="Bluhm B."/>
            <person name="Cannon C."/>
            <person name="Castanera R."/>
            <person name="Culley D."/>
            <person name="Daum C."/>
            <person name="Ezra D."/>
            <person name="Gonzalez J."/>
            <person name="Henrissat B."/>
            <person name="Kuo A."/>
            <person name="Liang C."/>
            <person name="Lipzen A."/>
            <person name="Lutzoni F."/>
            <person name="Magnuson J."/>
            <person name="Mondo S."/>
            <person name="Nolan M."/>
            <person name="Ohm R."/>
            <person name="Pangilinan J."/>
            <person name="Park H.-J."/>
            <person name="Ramirez L."/>
            <person name="Alfaro M."/>
            <person name="Sun H."/>
            <person name="Tritt A."/>
            <person name="Yoshinaga Y."/>
            <person name="Zwiers L.-H."/>
            <person name="Turgeon B."/>
            <person name="Goodwin S."/>
            <person name="Spatafora J."/>
            <person name="Crous P."/>
            <person name="Grigoriev I."/>
        </authorList>
    </citation>
    <scope>NUCLEOTIDE SEQUENCE</scope>
    <source>
        <strain evidence="3">CBS 269.34</strain>
    </source>
</reference>
<protein>
    <recommendedName>
        <fullName evidence="2">DUF6536 domain-containing protein</fullName>
    </recommendedName>
</protein>
<keyword evidence="1" id="KW-0812">Transmembrane</keyword>
<organism evidence="3 4">
    <name type="scientific">Lophium mytilinum</name>
    <dbReference type="NCBI Taxonomy" id="390894"/>
    <lineage>
        <taxon>Eukaryota</taxon>
        <taxon>Fungi</taxon>
        <taxon>Dikarya</taxon>
        <taxon>Ascomycota</taxon>
        <taxon>Pezizomycotina</taxon>
        <taxon>Dothideomycetes</taxon>
        <taxon>Pleosporomycetidae</taxon>
        <taxon>Mytilinidiales</taxon>
        <taxon>Mytilinidiaceae</taxon>
        <taxon>Lophium</taxon>
    </lineage>
</organism>
<evidence type="ECO:0000313" key="3">
    <source>
        <dbReference type="EMBL" id="KAF2489259.1"/>
    </source>
</evidence>
<feature type="transmembrane region" description="Helical" evidence="1">
    <location>
        <begin position="98"/>
        <end position="121"/>
    </location>
</feature>
<feature type="transmembrane region" description="Helical" evidence="1">
    <location>
        <begin position="457"/>
        <end position="477"/>
    </location>
</feature>
<evidence type="ECO:0000259" key="2">
    <source>
        <dbReference type="Pfam" id="PF20163"/>
    </source>
</evidence>
<dbReference type="Proteomes" id="UP000799750">
    <property type="component" value="Unassembled WGS sequence"/>
</dbReference>
<dbReference type="OrthoDB" id="5429634at2759"/>
<proteinExistence type="predicted"/>
<dbReference type="AlphaFoldDB" id="A0A6A6QB04"/>
<dbReference type="Pfam" id="PF20163">
    <property type="entry name" value="DUF6536"/>
    <property type="match status" value="1"/>
</dbReference>
<dbReference type="PANTHER" id="PTHR35395:SF1">
    <property type="entry name" value="DUF6536 DOMAIN-CONTAINING PROTEIN"/>
    <property type="match status" value="1"/>
</dbReference>
<dbReference type="EMBL" id="MU004199">
    <property type="protein sequence ID" value="KAF2489259.1"/>
    <property type="molecule type" value="Genomic_DNA"/>
</dbReference>
<keyword evidence="1" id="KW-0472">Membrane</keyword>
<keyword evidence="1" id="KW-1133">Transmembrane helix</keyword>
<gene>
    <name evidence="3" type="ORF">BU16DRAFT_567439</name>
</gene>
<feature type="domain" description="DUF6536" evidence="2">
    <location>
        <begin position="50"/>
        <end position="201"/>
    </location>
</feature>
<evidence type="ECO:0000256" key="1">
    <source>
        <dbReference type="SAM" id="Phobius"/>
    </source>
</evidence>
<name>A0A6A6QB04_9PEZI</name>
<evidence type="ECO:0000313" key="4">
    <source>
        <dbReference type="Proteomes" id="UP000799750"/>
    </source>
</evidence>
<accession>A0A6A6QB04</accession>